<gene>
    <name evidence="1" type="ORF">A8U91_01407</name>
</gene>
<dbReference type="Proteomes" id="UP000092504">
    <property type="component" value="Unassembled WGS sequence"/>
</dbReference>
<protein>
    <submittedName>
        <fullName evidence="1">Uncharacterized protein</fullName>
    </submittedName>
</protein>
<comment type="caution">
    <text evidence="1">The sequence shown here is derived from an EMBL/GenBank/DDBJ whole genome shotgun (WGS) entry which is preliminary data.</text>
</comment>
<accession>A0A1B8P4A1</accession>
<name>A0A1B8P4A1_HALEL</name>
<dbReference type="EMBL" id="MAJD01000001">
    <property type="protein sequence ID" value="OBX37059.1"/>
    <property type="molecule type" value="Genomic_DNA"/>
</dbReference>
<sequence>MPIRRRARRKSRPRMAARSLSPNLIVPDEGSTRRLMQRIRVDLPAPEGPISPITWPCGTWKVTLRRAVSPEAPLWAP</sequence>
<evidence type="ECO:0000313" key="2">
    <source>
        <dbReference type="Proteomes" id="UP000092504"/>
    </source>
</evidence>
<evidence type="ECO:0000313" key="1">
    <source>
        <dbReference type="EMBL" id="OBX37059.1"/>
    </source>
</evidence>
<proteinExistence type="predicted"/>
<reference evidence="1 2" key="1">
    <citation type="submission" date="2016-06" db="EMBL/GenBank/DDBJ databases">
        <title>Genome sequence of halotolerant plant growth promoting strain of Halomonas elongata HEK1 isolated from salterns of Rann of Kutch, Gujarat, India.</title>
        <authorList>
            <person name="Gaba S."/>
            <person name="Singh R.N."/>
            <person name="Abrol S."/>
            <person name="Kaushik R."/>
            <person name="Saxena A.K."/>
        </authorList>
    </citation>
    <scope>NUCLEOTIDE SEQUENCE [LARGE SCALE GENOMIC DNA]</scope>
    <source>
        <strain evidence="1 2">HEK1</strain>
    </source>
</reference>
<dbReference type="AlphaFoldDB" id="A0A1B8P4A1"/>
<organism evidence="1 2">
    <name type="scientific">Halomonas elongata</name>
    <dbReference type="NCBI Taxonomy" id="2746"/>
    <lineage>
        <taxon>Bacteria</taxon>
        <taxon>Pseudomonadati</taxon>
        <taxon>Pseudomonadota</taxon>
        <taxon>Gammaproteobacteria</taxon>
        <taxon>Oceanospirillales</taxon>
        <taxon>Halomonadaceae</taxon>
        <taxon>Halomonas</taxon>
    </lineage>
</organism>